<gene>
    <name evidence="2" type="ORF">SLEP1_g18192</name>
</gene>
<comment type="caution">
    <text evidence="2">The sequence shown here is derived from an EMBL/GenBank/DDBJ whole genome shotgun (WGS) entry which is preliminary data.</text>
</comment>
<dbReference type="Proteomes" id="UP001054252">
    <property type="component" value="Unassembled WGS sequence"/>
</dbReference>
<reference evidence="2 3" key="1">
    <citation type="journal article" date="2021" name="Commun. Biol.">
        <title>The genome of Shorea leprosula (Dipterocarpaceae) highlights the ecological relevance of drought in aseasonal tropical rainforests.</title>
        <authorList>
            <person name="Ng K.K.S."/>
            <person name="Kobayashi M.J."/>
            <person name="Fawcett J.A."/>
            <person name="Hatakeyama M."/>
            <person name="Paape T."/>
            <person name="Ng C.H."/>
            <person name="Ang C.C."/>
            <person name="Tnah L.H."/>
            <person name="Lee C.T."/>
            <person name="Nishiyama T."/>
            <person name="Sese J."/>
            <person name="O'Brien M.J."/>
            <person name="Copetti D."/>
            <person name="Mohd Noor M.I."/>
            <person name="Ong R.C."/>
            <person name="Putra M."/>
            <person name="Sireger I.Z."/>
            <person name="Indrioko S."/>
            <person name="Kosugi Y."/>
            <person name="Izuno A."/>
            <person name="Isagi Y."/>
            <person name="Lee S.L."/>
            <person name="Shimizu K.K."/>
        </authorList>
    </citation>
    <scope>NUCLEOTIDE SEQUENCE [LARGE SCALE GENOMIC DNA]</scope>
    <source>
        <strain evidence="2">214</strain>
    </source>
</reference>
<dbReference type="EMBL" id="BPVZ01000025">
    <property type="protein sequence ID" value="GKV06293.1"/>
    <property type="molecule type" value="Genomic_DNA"/>
</dbReference>
<dbReference type="AlphaFoldDB" id="A0AAV5J8G6"/>
<feature type="compositionally biased region" description="Pro residues" evidence="1">
    <location>
        <begin position="18"/>
        <end position="28"/>
    </location>
</feature>
<protein>
    <submittedName>
        <fullName evidence="2">Uncharacterized protein</fullName>
    </submittedName>
</protein>
<evidence type="ECO:0000313" key="2">
    <source>
        <dbReference type="EMBL" id="GKV06293.1"/>
    </source>
</evidence>
<accession>A0AAV5J8G6</accession>
<feature type="region of interest" description="Disordered" evidence="1">
    <location>
        <begin position="14"/>
        <end position="39"/>
    </location>
</feature>
<organism evidence="2 3">
    <name type="scientific">Rubroshorea leprosula</name>
    <dbReference type="NCBI Taxonomy" id="152421"/>
    <lineage>
        <taxon>Eukaryota</taxon>
        <taxon>Viridiplantae</taxon>
        <taxon>Streptophyta</taxon>
        <taxon>Embryophyta</taxon>
        <taxon>Tracheophyta</taxon>
        <taxon>Spermatophyta</taxon>
        <taxon>Magnoliopsida</taxon>
        <taxon>eudicotyledons</taxon>
        <taxon>Gunneridae</taxon>
        <taxon>Pentapetalae</taxon>
        <taxon>rosids</taxon>
        <taxon>malvids</taxon>
        <taxon>Malvales</taxon>
        <taxon>Dipterocarpaceae</taxon>
        <taxon>Rubroshorea</taxon>
    </lineage>
</organism>
<sequence>MLLEISATRVQLHLLPDALPPESPPKSPTPSSLENPVRS</sequence>
<evidence type="ECO:0000313" key="3">
    <source>
        <dbReference type="Proteomes" id="UP001054252"/>
    </source>
</evidence>
<keyword evidence="3" id="KW-1185">Reference proteome</keyword>
<evidence type="ECO:0000256" key="1">
    <source>
        <dbReference type="SAM" id="MobiDB-lite"/>
    </source>
</evidence>
<name>A0AAV5J8G6_9ROSI</name>
<proteinExistence type="predicted"/>